<feature type="transmembrane region" description="Helical" evidence="2">
    <location>
        <begin position="40"/>
        <end position="63"/>
    </location>
</feature>
<dbReference type="InterPro" id="IPR050874">
    <property type="entry name" value="Diverse_PLD-related"/>
</dbReference>
<name>A0AAX4PAM8_9CHLO</name>
<dbReference type="GO" id="GO:0004527">
    <property type="term" value="F:exonuclease activity"/>
    <property type="evidence" value="ECO:0007669"/>
    <property type="project" value="UniProtKB-KW"/>
</dbReference>
<keyword evidence="2" id="KW-0812">Transmembrane</keyword>
<dbReference type="SMART" id="SM00155">
    <property type="entry name" value="PLDc"/>
    <property type="match status" value="2"/>
</dbReference>
<dbReference type="CDD" id="cd09106">
    <property type="entry name" value="PLDc_vPLD3_4_5_like_1"/>
    <property type="match status" value="1"/>
</dbReference>
<gene>
    <name evidence="4" type="ORF">HKI87_06g43510</name>
</gene>
<keyword evidence="4" id="KW-0269">Exonuclease</keyword>
<dbReference type="AlphaFoldDB" id="A0AAX4PAM8"/>
<dbReference type="Pfam" id="PF13091">
    <property type="entry name" value="PLDc_2"/>
    <property type="match status" value="1"/>
</dbReference>
<evidence type="ECO:0000259" key="3">
    <source>
        <dbReference type="PROSITE" id="PS50035"/>
    </source>
</evidence>
<sequence length="546" mass="61037">MNVNQVSVVPNDDSVEVIENRSLLYDGEDGKRKGNGLSTAYKLAALFCVLVSAAVATVLVVMYPHSQGGPAVNEACSAEIVESIPFNTTGLASGALSTYDAFMTLIDNAQESIDLTALYWTLDSPARNAAKNCTDYYSPDCPDDAHFNKTQLEALGVYQGHNVFVALKRAASRGIKIRIVQSPGLGNGFEEPEALQALSDKVQIRTMDFSKWYRSGIMHAKVWVVDGKHGYVGSANMDWRSLTQTRETGVFIHSCEPVIRDMANIFDSFWEFASLEGHAAEMTRNIIDPHLQIKRIVPCWSHLIDEDKRCKHPFTMFEARTMPVKLNGLSSNVRLSLSPPEICGRDRVTDGNMLVETIESASSNGFVYVSVMDFQPVTRFLCREGVTCPPYEQFYWPSLLHALLGAATGKGADVRLLVSKWWYDSEDAQDVLQKYLEYADIVCNSNASEFRAPCKGSFEVRLIEIPGWYSVQGPDRLYAGHSRVSHSKFIVSDKLVNIGTSNMEWSYFHSTAGVSFNSDNQAMIDQVKHMFELAWNHPNYTHPIWW</sequence>
<keyword evidence="4" id="KW-0540">Nuclease</keyword>
<feature type="domain" description="PLD phosphodiesterase" evidence="3">
    <location>
        <begin position="481"/>
        <end position="507"/>
    </location>
</feature>
<keyword evidence="5" id="KW-1185">Reference proteome</keyword>
<keyword evidence="2" id="KW-0472">Membrane</keyword>
<evidence type="ECO:0000256" key="1">
    <source>
        <dbReference type="ARBA" id="ARBA00008664"/>
    </source>
</evidence>
<comment type="similarity">
    <text evidence="1">Belongs to the phospholipase D family.</text>
</comment>
<dbReference type="PANTHER" id="PTHR10185:SF17">
    <property type="entry name" value="GM01519P-RELATED"/>
    <property type="match status" value="1"/>
</dbReference>
<dbReference type="PANTHER" id="PTHR10185">
    <property type="entry name" value="PHOSPHOLIPASE D - RELATED"/>
    <property type="match status" value="1"/>
</dbReference>
<dbReference type="Gene3D" id="3.30.870.10">
    <property type="entry name" value="Endonuclease Chain A"/>
    <property type="match status" value="2"/>
</dbReference>
<dbReference type="EMBL" id="CP151506">
    <property type="protein sequence ID" value="WZN62809.1"/>
    <property type="molecule type" value="Genomic_DNA"/>
</dbReference>
<organism evidence="4 5">
    <name type="scientific">Chloropicon roscoffensis</name>
    <dbReference type="NCBI Taxonomy" id="1461544"/>
    <lineage>
        <taxon>Eukaryota</taxon>
        <taxon>Viridiplantae</taxon>
        <taxon>Chlorophyta</taxon>
        <taxon>Chloropicophyceae</taxon>
        <taxon>Chloropicales</taxon>
        <taxon>Chloropicaceae</taxon>
        <taxon>Chloropicon</taxon>
    </lineage>
</organism>
<dbReference type="Proteomes" id="UP001472866">
    <property type="component" value="Chromosome 06"/>
</dbReference>
<proteinExistence type="inferred from homology"/>
<dbReference type="PROSITE" id="PS50035">
    <property type="entry name" value="PLD"/>
    <property type="match status" value="2"/>
</dbReference>
<dbReference type="CDD" id="cd09107">
    <property type="entry name" value="PLDc_vPLD3_4_5_like_2"/>
    <property type="match status" value="1"/>
</dbReference>
<keyword evidence="2" id="KW-1133">Transmembrane helix</keyword>
<evidence type="ECO:0000313" key="5">
    <source>
        <dbReference type="Proteomes" id="UP001472866"/>
    </source>
</evidence>
<evidence type="ECO:0000256" key="2">
    <source>
        <dbReference type="SAM" id="Phobius"/>
    </source>
</evidence>
<feature type="domain" description="PLD phosphodiesterase" evidence="3">
    <location>
        <begin position="214"/>
        <end position="241"/>
    </location>
</feature>
<accession>A0AAX4PAM8</accession>
<protein>
    <submittedName>
        <fullName evidence="4">5'-3' exonuclease PLD3</fullName>
    </submittedName>
</protein>
<reference evidence="4 5" key="1">
    <citation type="submission" date="2024-03" db="EMBL/GenBank/DDBJ databases">
        <title>Complete genome sequence of the green alga Chloropicon roscoffensis RCC1871.</title>
        <authorList>
            <person name="Lemieux C."/>
            <person name="Pombert J.-F."/>
            <person name="Otis C."/>
            <person name="Turmel M."/>
        </authorList>
    </citation>
    <scope>NUCLEOTIDE SEQUENCE [LARGE SCALE GENOMIC DNA]</scope>
    <source>
        <strain evidence="4 5">RCC1871</strain>
    </source>
</reference>
<dbReference type="SUPFAM" id="SSF56024">
    <property type="entry name" value="Phospholipase D/nuclease"/>
    <property type="match status" value="2"/>
</dbReference>
<keyword evidence="4" id="KW-0378">Hydrolase</keyword>
<dbReference type="InterPro" id="IPR025202">
    <property type="entry name" value="PLD-like_dom"/>
</dbReference>
<dbReference type="Pfam" id="PF13918">
    <property type="entry name" value="PLDc_3"/>
    <property type="match status" value="1"/>
</dbReference>
<dbReference type="InterPro" id="IPR001736">
    <property type="entry name" value="PLipase_D/transphosphatidylase"/>
</dbReference>
<dbReference type="InterPro" id="IPR032803">
    <property type="entry name" value="PLDc_3"/>
</dbReference>
<evidence type="ECO:0000313" key="4">
    <source>
        <dbReference type="EMBL" id="WZN62809.1"/>
    </source>
</evidence>